<comment type="caution">
    <text evidence="2">The sequence shown here is derived from an EMBL/GenBank/DDBJ whole genome shotgun (WGS) entry which is preliminary data.</text>
</comment>
<keyword evidence="3" id="KW-1185">Reference proteome</keyword>
<evidence type="ECO:0000313" key="3">
    <source>
        <dbReference type="Proteomes" id="UP001194696"/>
    </source>
</evidence>
<organism evidence="2 3">
    <name type="scientific">Linnemannia gamsii</name>
    <dbReference type="NCBI Taxonomy" id="64522"/>
    <lineage>
        <taxon>Eukaryota</taxon>
        <taxon>Fungi</taxon>
        <taxon>Fungi incertae sedis</taxon>
        <taxon>Mucoromycota</taxon>
        <taxon>Mortierellomycotina</taxon>
        <taxon>Mortierellomycetes</taxon>
        <taxon>Mortierellales</taxon>
        <taxon>Mortierellaceae</taxon>
        <taxon>Linnemannia</taxon>
    </lineage>
</organism>
<dbReference type="InterPro" id="IPR012338">
    <property type="entry name" value="Beta-lactam/transpept-like"/>
</dbReference>
<evidence type="ECO:0000313" key="2">
    <source>
        <dbReference type="EMBL" id="KAG0271528.1"/>
    </source>
</evidence>
<dbReference type="Proteomes" id="UP001194696">
    <property type="component" value="Unassembled WGS sequence"/>
</dbReference>
<feature type="signal peptide" evidence="1">
    <location>
        <begin position="1"/>
        <end position="20"/>
    </location>
</feature>
<sequence>MVVVKSLLVMFLSLSAAVQSAKLNDAQLRSTIKRAMERCGVPGMGVAVLYKNELIFADGFGKRNKDDPYTIE</sequence>
<feature type="non-terminal residue" evidence="2">
    <location>
        <position position="72"/>
    </location>
</feature>
<feature type="chain" id="PRO_5047286195" description="Serine hydrolase" evidence="1">
    <location>
        <begin position="21"/>
        <end position="72"/>
    </location>
</feature>
<dbReference type="EMBL" id="JAAAIM010002742">
    <property type="protein sequence ID" value="KAG0271528.1"/>
    <property type="molecule type" value="Genomic_DNA"/>
</dbReference>
<protein>
    <recommendedName>
        <fullName evidence="4">Serine hydrolase</fullName>
    </recommendedName>
</protein>
<gene>
    <name evidence="2" type="ORF">BGZ96_005773</name>
</gene>
<accession>A0ABQ7JH50</accession>
<proteinExistence type="predicted"/>
<evidence type="ECO:0000256" key="1">
    <source>
        <dbReference type="SAM" id="SignalP"/>
    </source>
</evidence>
<name>A0ABQ7JH50_9FUNG</name>
<dbReference type="SUPFAM" id="SSF56601">
    <property type="entry name" value="beta-lactamase/transpeptidase-like"/>
    <property type="match status" value="1"/>
</dbReference>
<evidence type="ECO:0008006" key="4">
    <source>
        <dbReference type="Google" id="ProtNLM"/>
    </source>
</evidence>
<keyword evidence="1" id="KW-0732">Signal</keyword>
<dbReference type="Gene3D" id="3.40.710.10">
    <property type="entry name" value="DD-peptidase/beta-lactamase superfamily"/>
    <property type="match status" value="1"/>
</dbReference>
<reference evidence="2 3" key="1">
    <citation type="journal article" date="2020" name="Fungal Divers.">
        <title>Resolving the Mortierellaceae phylogeny through synthesis of multi-gene phylogenetics and phylogenomics.</title>
        <authorList>
            <person name="Vandepol N."/>
            <person name="Liber J."/>
            <person name="Desiro A."/>
            <person name="Na H."/>
            <person name="Kennedy M."/>
            <person name="Barry K."/>
            <person name="Grigoriev I.V."/>
            <person name="Miller A.N."/>
            <person name="O'Donnell K."/>
            <person name="Stajich J.E."/>
            <person name="Bonito G."/>
        </authorList>
    </citation>
    <scope>NUCLEOTIDE SEQUENCE [LARGE SCALE GENOMIC DNA]</scope>
    <source>
        <strain evidence="2 3">AD045</strain>
    </source>
</reference>